<dbReference type="Gene3D" id="1.20.58.760">
    <property type="entry name" value="Peptidase M41"/>
    <property type="match status" value="1"/>
</dbReference>
<accession>A0AAE3U5F6</accession>
<name>A0AAE3U5F6_9HYPH</name>
<dbReference type="RefSeq" id="WP_311794609.1">
    <property type="nucleotide sequence ID" value="NZ_JALDYZ010000015.1"/>
</dbReference>
<gene>
    <name evidence="2" type="ORF">MRS75_20420</name>
</gene>
<dbReference type="Pfam" id="PF01434">
    <property type="entry name" value="Peptidase_M41"/>
    <property type="match status" value="1"/>
</dbReference>
<dbReference type="EMBL" id="JALDYZ010000015">
    <property type="protein sequence ID" value="MDI7924433.1"/>
    <property type="molecule type" value="Genomic_DNA"/>
</dbReference>
<proteinExistence type="predicted"/>
<protein>
    <recommendedName>
        <fullName evidence="1">Peptidase M41 domain-containing protein</fullName>
    </recommendedName>
</protein>
<organism evidence="2 3">
    <name type="scientific">Ferirhizobium litorale</name>
    <dbReference type="NCBI Taxonomy" id="2927786"/>
    <lineage>
        <taxon>Bacteria</taxon>
        <taxon>Pseudomonadati</taxon>
        <taxon>Pseudomonadota</taxon>
        <taxon>Alphaproteobacteria</taxon>
        <taxon>Hyphomicrobiales</taxon>
        <taxon>Rhizobiaceae</taxon>
        <taxon>Ferirhizobium</taxon>
    </lineage>
</organism>
<dbReference type="Proteomes" id="UP001161580">
    <property type="component" value="Unassembled WGS sequence"/>
</dbReference>
<dbReference type="AlphaFoldDB" id="A0AAE3U5F6"/>
<dbReference type="GO" id="GO:0004176">
    <property type="term" value="F:ATP-dependent peptidase activity"/>
    <property type="evidence" value="ECO:0007669"/>
    <property type="project" value="InterPro"/>
</dbReference>
<dbReference type="GO" id="GO:0006508">
    <property type="term" value="P:proteolysis"/>
    <property type="evidence" value="ECO:0007669"/>
    <property type="project" value="InterPro"/>
</dbReference>
<reference evidence="2" key="1">
    <citation type="submission" date="2022-03" db="EMBL/GenBank/DDBJ databases">
        <title>Fererhizobium litorale gen. nov., sp. nov., isolated from sandy sediments of the Sea of Japan seashore.</title>
        <authorList>
            <person name="Romanenko L."/>
            <person name="Kurilenko V."/>
            <person name="Otstavnykh N."/>
            <person name="Svetashev V."/>
            <person name="Tekutyeva L."/>
            <person name="Isaeva M."/>
            <person name="Mikhailov V."/>
        </authorList>
    </citation>
    <scope>NUCLEOTIDE SEQUENCE</scope>
    <source>
        <strain evidence="2">KMM 9576</strain>
    </source>
</reference>
<evidence type="ECO:0000313" key="2">
    <source>
        <dbReference type="EMBL" id="MDI7924433.1"/>
    </source>
</evidence>
<sequence length="179" mass="19277">MFRLAVHEVGHALMALAVGYASGATIQIEKCFDRSATGHLGGLTDYELVEDNLPTEESLLNRIAVGYAGMAAEAVVFVARSVGSGGTFGSDIERVTSMARRMVGSYGFGKTPAYLGAVDALGDKPLPKRWEREAMMILDVQYCRALDILAGERKRIVSLATDAVSHRSVRIALRSRTSP</sequence>
<comment type="caution">
    <text evidence="2">The sequence shown here is derived from an EMBL/GenBank/DDBJ whole genome shotgun (WGS) entry which is preliminary data.</text>
</comment>
<feature type="domain" description="Peptidase M41" evidence="1">
    <location>
        <begin position="4"/>
        <end position="112"/>
    </location>
</feature>
<keyword evidence="3" id="KW-1185">Reference proteome</keyword>
<dbReference type="PANTHER" id="PTHR23076:SF110">
    <property type="entry name" value="INACTIVE ATP-DEPENDENT ZINC METALLOPROTEASE FTSHI 3, CHLOROPLASTIC-RELATED"/>
    <property type="match status" value="1"/>
</dbReference>
<evidence type="ECO:0000259" key="1">
    <source>
        <dbReference type="Pfam" id="PF01434"/>
    </source>
</evidence>
<dbReference type="SUPFAM" id="SSF140990">
    <property type="entry name" value="FtsH protease domain-like"/>
    <property type="match status" value="1"/>
</dbReference>
<dbReference type="GO" id="GO:0005524">
    <property type="term" value="F:ATP binding"/>
    <property type="evidence" value="ECO:0007669"/>
    <property type="project" value="InterPro"/>
</dbReference>
<dbReference type="PANTHER" id="PTHR23076">
    <property type="entry name" value="METALLOPROTEASE M41 FTSH"/>
    <property type="match status" value="1"/>
</dbReference>
<dbReference type="InterPro" id="IPR000642">
    <property type="entry name" value="Peptidase_M41"/>
</dbReference>
<dbReference type="InterPro" id="IPR037219">
    <property type="entry name" value="Peptidase_M41-like"/>
</dbReference>
<evidence type="ECO:0000313" key="3">
    <source>
        <dbReference type="Proteomes" id="UP001161580"/>
    </source>
</evidence>
<dbReference type="GO" id="GO:0004222">
    <property type="term" value="F:metalloendopeptidase activity"/>
    <property type="evidence" value="ECO:0007669"/>
    <property type="project" value="InterPro"/>
</dbReference>